<dbReference type="AlphaFoldDB" id="A0A8J5RVG7"/>
<proteinExistence type="predicted"/>
<protein>
    <submittedName>
        <fullName evidence="1">Uncharacterized protein</fullName>
    </submittedName>
</protein>
<dbReference type="Proteomes" id="UP000729402">
    <property type="component" value="Unassembled WGS sequence"/>
</dbReference>
<keyword evidence="2" id="KW-1185">Reference proteome</keyword>
<accession>A0A8J5RVG7</accession>
<sequence length="94" mass="10243">MARALYKGRTEETLEAEAEAEAEAREGIFAATRKGSRRRVGPEQVKNVAVTAYQAGRAGTAVASVRWASASTGWTARVEWKAWMELTSAVNDLE</sequence>
<reference evidence="1" key="1">
    <citation type="journal article" date="2021" name="bioRxiv">
        <title>Whole Genome Assembly and Annotation of Northern Wild Rice, Zizania palustris L., Supports a Whole Genome Duplication in the Zizania Genus.</title>
        <authorList>
            <person name="Haas M."/>
            <person name="Kono T."/>
            <person name="Macchietto M."/>
            <person name="Millas R."/>
            <person name="McGilp L."/>
            <person name="Shao M."/>
            <person name="Duquette J."/>
            <person name="Hirsch C.N."/>
            <person name="Kimball J."/>
        </authorList>
    </citation>
    <scope>NUCLEOTIDE SEQUENCE</scope>
    <source>
        <tissue evidence="1">Fresh leaf tissue</tissue>
    </source>
</reference>
<name>A0A8J5RVG7_ZIZPA</name>
<evidence type="ECO:0000313" key="1">
    <source>
        <dbReference type="EMBL" id="KAG8057492.1"/>
    </source>
</evidence>
<gene>
    <name evidence="1" type="ORF">GUJ93_ZPchr0002g26256</name>
</gene>
<organism evidence="1 2">
    <name type="scientific">Zizania palustris</name>
    <name type="common">Northern wild rice</name>
    <dbReference type="NCBI Taxonomy" id="103762"/>
    <lineage>
        <taxon>Eukaryota</taxon>
        <taxon>Viridiplantae</taxon>
        <taxon>Streptophyta</taxon>
        <taxon>Embryophyta</taxon>
        <taxon>Tracheophyta</taxon>
        <taxon>Spermatophyta</taxon>
        <taxon>Magnoliopsida</taxon>
        <taxon>Liliopsida</taxon>
        <taxon>Poales</taxon>
        <taxon>Poaceae</taxon>
        <taxon>BOP clade</taxon>
        <taxon>Oryzoideae</taxon>
        <taxon>Oryzeae</taxon>
        <taxon>Zizaniinae</taxon>
        <taxon>Zizania</taxon>
    </lineage>
</organism>
<comment type="caution">
    <text evidence="1">The sequence shown here is derived from an EMBL/GenBank/DDBJ whole genome shotgun (WGS) entry which is preliminary data.</text>
</comment>
<evidence type="ECO:0000313" key="2">
    <source>
        <dbReference type="Proteomes" id="UP000729402"/>
    </source>
</evidence>
<reference evidence="1" key="2">
    <citation type="submission" date="2021-02" db="EMBL/GenBank/DDBJ databases">
        <authorList>
            <person name="Kimball J.A."/>
            <person name="Haas M.W."/>
            <person name="Macchietto M."/>
            <person name="Kono T."/>
            <person name="Duquette J."/>
            <person name="Shao M."/>
        </authorList>
    </citation>
    <scope>NUCLEOTIDE SEQUENCE</scope>
    <source>
        <tissue evidence="1">Fresh leaf tissue</tissue>
    </source>
</reference>
<dbReference type="EMBL" id="JAAALK010000287">
    <property type="protein sequence ID" value="KAG8057492.1"/>
    <property type="molecule type" value="Genomic_DNA"/>
</dbReference>